<organism evidence="1 2">
    <name type="scientific">Pandoraea faecigallinarum</name>
    <dbReference type="NCBI Taxonomy" id="656179"/>
    <lineage>
        <taxon>Bacteria</taxon>
        <taxon>Pseudomonadati</taxon>
        <taxon>Pseudomonadota</taxon>
        <taxon>Betaproteobacteria</taxon>
        <taxon>Burkholderiales</taxon>
        <taxon>Burkholderiaceae</taxon>
        <taxon>Pandoraea</taxon>
    </lineage>
</organism>
<dbReference type="Proteomes" id="UP000035651">
    <property type="component" value="Chromosome"/>
</dbReference>
<dbReference type="AlphaFoldDB" id="A0A0H3WRN6"/>
<protein>
    <submittedName>
        <fullName evidence="1">Uncharacterized protein</fullName>
    </submittedName>
</protein>
<keyword evidence="2" id="KW-1185">Reference proteome</keyword>
<evidence type="ECO:0000313" key="1">
    <source>
        <dbReference type="EMBL" id="AKM29223.1"/>
    </source>
</evidence>
<name>A0A0H3WRN6_9BURK</name>
<proteinExistence type="predicted"/>
<dbReference type="EMBL" id="CP011807">
    <property type="protein sequence ID" value="AKM29223.1"/>
    <property type="molecule type" value="Genomic_DNA"/>
</dbReference>
<accession>A0A0H3WRN6</accession>
<evidence type="ECO:0000313" key="2">
    <source>
        <dbReference type="Proteomes" id="UP000035651"/>
    </source>
</evidence>
<dbReference type="KEGG" id="pfg:AB870_02415"/>
<sequence>MEVSFHRREAAMSMMNVSMMPVALLLGFAIGMLVDHFWVTHHDEPSGHRRLDWHEMWDRIRHQH</sequence>
<gene>
    <name evidence="1" type="ORF">AB870_02415</name>
</gene>
<dbReference type="PATRIC" id="fig|656179.3.peg.531"/>
<reference evidence="1" key="1">
    <citation type="submission" date="2016-06" db="EMBL/GenBank/DDBJ databases">
        <title>Complete Genome Sequence of Pandoraea faecigallinarum DSM-23572.</title>
        <authorList>
            <person name="Yong D."/>
            <person name="Ee R."/>
            <person name="Lim Y.-L."/>
            <person name="Yin W.-F."/>
            <person name="Chan K.-G."/>
        </authorList>
    </citation>
    <scope>NUCLEOTIDE SEQUENCE</scope>
    <source>
        <strain evidence="1">DSM 23572</strain>
    </source>
</reference>